<evidence type="ECO:0000256" key="13">
    <source>
        <dbReference type="ARBA" id="ARBA00023773"/>
    </source>
</evidence>
<dbReference type="GO" id="GO:0001764">
    <property type="term" value="P:neuron migration"/>
    <property type="evidence" value="ECO:0007669"/>
    <property type="project" value="InterPro"/>
</dbReference>
<dbReference type="GO" id="GO:0007417">
    <property type="term" value="P:central nervous system development"/>
    <property type="evidence" value="ECO:0007669"/>
    <property type="project" value="InterPro"/>
</dbReference>
<keyword evidence="21" id="KW-1185">Reference proteome</keyword>
<dbReference type="Pfam" id="PF21471">
    <property type="entry name" value="Reelin_subrepeat-B"/>
    <property type="match status" value="1"/>
</dbReference>
<keyword evidence="4" id="KW-0272">Extracellular matrix</keyword>
<keyword evidence="8" id="KW-0720">Serine protease</keyword>
<comment type="similarity">
    <text evidence="13">Belongs to the reelin family.</text>
</comment>
<evidence type="ECO:0000259" key="19">
    <source>
        <dbReference type="PROSITE" id="PS01186"/>
    </source>
</evidence>
<evidence type="ECO:0000256" key="17">
    <source>
        <dbReference type="SAM" id="MobiDB-lite"/>
    </source>
</evidence>
<dbReference type="PANTHER" id="PTHR11841">
    <property type="entry name" value="REELIN"/>
    <property type="match status" value="1"/>
</dbReference>
<evidence type="ECO:0000256" key="16">
    <source>
        <dbReference type="ARBA" id="ARBA00046064"/>
    </source>
</evidence>
<dbReference type="Proteomes" id="UP001208570">
    <property type="component" value="Unassembled WGS sequence"/>
</dbReference>
<keyword evidence="10" id="KW-0106">Calcium</keyword>
<dbReference type="PROSITE" id="PS00022">
    <property type="entry name" value="EGF_1"/>
    <property type="match status" value="1"/>
</dbReference>
<dbReference type="EMBL" id="JAODUP010003094">
    <property type="protein sequence ID" value="KAK2138411.1"/>
    <property type="molecule type" value="Genomic_DNA"/>
</dbReference>
<evidence type="ECO:0000256" key="8">
    <source>
        <dbReference type="ARBA" id="ARBA00022825"/>
    </source>
</evidence>
<dbReference type="Pfam" id="PF07974">
    <property type="entry name" value="EGF_2"/>
    <property type="match status" value="1"/>
</dbReference>
<evidence type="ECO:0000256" key="1">
    <source>
        <dbReference type="ARBA" id="ARBA00004498"/>
    </source>
</evidence>
<comment type="caution">
    <text evidence="20">The sequence shown here is derived from an EMBL/GenBank/DDBJ whole genome shotgun (WGS) entry which is preliminary data.</text>
</comment>
<dbReference type="CDD" id="cd00054">
    <property type="entry name" value="EGF_CA"/>
    <property type="match status" value="1"/>
</dbReference>
<keyword evidence="9" id="KW-0862">Zinc</keyword>
<keyword evidence="7" id="KW-0378">Hydrolase</keyword>
<evidence type="ECO:0000256" key="12">
    <source>
        <dbReference type="ARBA" id="ARBA00023157"/>
    </source>
</evidence>
<dbReference type="InterPro" id="IPR049419">
    <property type="entry name" value="Reelin_subrepeat-B"/>
</dbReference>
<evidence type="ECO:0000256" key="15">
    <source>
        <dbReference type="ARBA" id="ARBA00044961"/>
    </source>
</evidence>
<dbReference type="PROSITE" id="PS01186">
    <property type="entry name" value="EGF_2"/>
    <property type="match status" value="1"/>
</dbReference>
<protein>
    <recommendedName>
        <fullName evidence="14">Reelin</fullName>
    </recommendedName>
</protein>
<dbReference type="GO" id="GO:0070325">
    <property type="term" value="F:lipoprotein particle receptor binding"/>
    <property type="evidence" value="ECO:0007669"/>
    <property type="project" value="InterPro"/>
</dbReference>
<proteinExistence type="inferred from homology"/>
<dbReference type="InterPro" id="IPR000742">
    <property type="entry name" value="EGF"/>
</dbReference>
<dbReference type="Gene3D" id="2.10.25.10">
    <property type="entry name" value="Laminin"/>
    <property type="match status" value="1"/>
</dbReference>
<dbReference type="GO" id="GO:0006508">
    <property type="term" value="P:proteolysis"/>
    <property type="evidence" value="ECO:0007669"/>
    <property type="project" value="UniProtKB-KW"/>
</dbReference>
<evidence type="ECO:0000256" key="7">
    <source>
        <dbReference type="ARBA" id="ARBA00022801"/>
    </source>
</evidence>
<dbReference type="GO" id="GO:0008236">
    <property type="term" value="F:serine-type peptidase activity"/>
    <property type="evidence" value="ECO:0007669"/>
    <property type="project" value="UniProtKB-KW"/>
</dbReference>
<sequence length="214" mass="23477">MCRGRGDCVNGECRCDAGYDGPTCEVGRLPLRFSDGFEGGISSSLWVKVEGGGLGMGCGPLTPWAHGKNLYFNGCGIRQAITTEMDTSRAMKVMFVLQIGSNLQTASCNIDLSLGPGNGMVILQFSINKGIDWHLIATHAPSEFLIPKKVGYNIPHEAMRRGTQFRWWQPEHQGVGRDQWAIDDVDIITYVSQTNETGSNESPRQHVSLQIQMA</sequence>
<dbReference type="InterPro" id="IPR034968">
    <property type="entry name" value="Reelin"/>
</dbReference>
<evidence type="ECO:0000256" key="14">
    <source>
        <dbReference type="ARBA" id="ARBA00023900"/>
    </source>
</evidence>
<accession>A0AAD9IPN7</accession>
<evidence type="ECO:0000259" key="18">
    <source>
        <dbReference type="PROSITE" id="PS00022"/>
    </source>
</evidence>
<name>A0AAD9IPN7_9ANNE</name>
<dbReference type="PANTHER" id="PTHR11841:SF1">
    <property type="entry name" value="REELIN"/>
    <property type="match status" value="1"/>
</dbReference>
<evidence type="ECO:0000313" key="20">
    <source>
        <dbReference type="EMBL" id="KAK2138411.1"/>
    </source>
</evidence>
<feature type="domain" description="EGF-like" evidence="18 19">
    <location>
        <begin position="13"/>
        <end position="24"/>
    </location>
</feature>
<dbReference type="AlphaFoldDB" id="A0AAD9IPN7"/>
<evidence type="ECO:0000256" key="11">
    <source>
        <dbReference type="ARBA" id="ARBA00022889"/>
    </source>
</evidence>
<evidence type="ECO:0000256" key="3">
    <source>
        <dbReference type="ARBA" id="ARBA00022525"/>
    </source>
</evidence>
<dbReference type="Gene3D" id="2.60.120.260">
    <property type="entry name" value="Galactose-binding domain-like"/>
    <property type="match status" value="1"/>
</dbReference>
<evidence type="ECO:0000256" key="2">
    <source>
        <dbReference type="ARBA" id="ARBA00022473"/>
    </source>
</evidence>
<keyword evidence="11" id="KW-0130">Cell adhesion</keyword>
<reference evidence="20" key="1">
    <citation type="journal article" date="2023" name="Mol. Biol. Evol.">
        <title>Third-Generation Sequencing Reveals the Adaptive Role of the Epigenome in Three Deep-Sea Polychaetes.</title>
        <authorList>
            <person name="Perez M."/>
            <person name="Aroh O."/>
            <person name="Sun Y."/>
            <person name="Lan Y."/>
            <person name="Juniper S.K."/>
            <person name="Young C.R."/>
            <person name="Angers B."/>
            <person name="Qian P.Y."/>
        </authorList>
    </citation>
    <scope>NUCLEOTIDE SEQUENCE</scope>
    <source>
        <strain evidence="20">P08H-3</strain>
    </source>
</reference>
<keyword evidence="12" id="KW-1015">Disulfide bond</keyword>
<evidence type="ECO:0000256" key="9">
    <source>
        <dbReference type="ARBA" id="ARBA00022833"/>
    </source>
</evidence>
<evidence type="ECO:0000256" key="6">
    <source>
        <dbReference type="ARBA" id="ARBA00022723"/>
    </source>
</evidence>
<keyword evidence="2" id="KW-0217">Developmental protein</keyword>
<dbReference type="GO" id="GO:0007155">
    <property type="term" value="P:cell adhesion"/>
    <property type="evidence" value="ECO:0007669"/>
    <property type="project" value="UniProtKB-KW"/>
</dbReference>
<feature type="region of interest" description="Disordered" evidence="17">
    <location>
        <begin position="195"/>
        <end position="214"/>
    </location>
</feature>
<keyword evidence="5" id="KW-0645">Protease</keyword>
<dbReference type="InterPro" id="IPR013111">
    <property type="entry name" value="EGF_extracell"/>
</dbReference>
<comment type="function">
    <text evidence="16">Extracellular matrix serine protease secreted by pioneer neurons that plays a role in layering of neurons in the cerebral cortex and cerebellum by coordinating cell positioning during neurodevelopment. Regulates microtubule function in neurons and neuronal migration. Binding to the extracellular domains of lipoprotein receptors VLDLR and LRP8/APOER2 induces tyrosine phosphorylation of DAB1 and modulation of TAU phosphorylation. Affects migration of sympathetic preganglionic neurons in the spinal cord, where it seems to act as a barrier to neuronal migration. Enzymatic activity is important for the modulation of cell adhesion.</text>
</comment>
<comment type="subcellular location">
    <subcellularLocation>
        <location evidence="1">Secreted</location>
        <location evidence="1">Extracellular space</location>
        <location evidence="1">Extracellular matrix</location>
    </subcellularLocation>
</comment>
<keyword evidence="6" id="KW-0479">Metal-binding</keyword>
<dbReference type="GO" id="GO:0046872">
    <property type="term" value="F:metal ion binding"/>
    <property type="evidence" value="ECO:0007669"/>
    <property type="project" value="UniProtKB-KW"/>
</dbReference>
<organism evidence="20 21">
    <name type="scientific">Paralvinella palmiformis</name>
    <dbReference type="NCBI Taxonomy" id="53620"/>
    <lineage>
        <taxon>Eukaryota</taxon>
        <taxon>Metazoa</taxon>
        <taxon>Spiralia</taxon>
        <taxon>Lophotrochozoa</taxon>
        <taxon>Annelida</taxon>
        <taxon>Polychaeta</taxon>
        <taxon>Sedentaria</taxon>
        <taxon>Canalipalpata</taxon>
        <taxon>Terebellida</taxon>
        <taxon>Terebelliformia</taxon>
        <taxon>Alvinellidae</taxon>
        <taxon>Paralvinella</taxon>
    </lineage>
</organism>
<comment type="subunit">
    <text evidence="15">Oligomer of disulfide-linked homodimers.</text>
</comment>
<keyword evidence="3" id="KW-0964">Secreted</keyword>
<evidence type="ECO:0000256" key="5">
    <source>
        <dbReference type="ARBA" id="ARBA00022670"/>
    </source>
</evidence>
<evidence type="ECO:0000313" key="21">
    <source>
        <dbReference type="Proteomes" id="UP001208570"/>
    </source>
</evidence>
<evidence type="ECO:0000256" key="10">
    <source>
        <dbReference type="ARBA" id="ARBA00022837"/>
    </source>
</evidence>
<gene>
    <name evidence="20" type="ORF">LSH36_3086g00001</name>
</gene>
<evidence type="ECO:0000256" key="4">
    <source>
        <dbReference type="ARBA" id="ARBA00022530"/>
    </source>
</evidence>